<feature type="binding site" evidence="11 14">
    <location>
        <position position="187"/>
    </location>
    <ligand>
        <name>NAD(+)</name>
        <dbReference type="ChEBI" id="CHEBI:57540"/>
    </ligand>
</feature>
<evidence type="ECO:0000256" key="17">
    <source>
        <dbReference type="RuleBase" id="RU004175"/>
    </source>
</evidence>
<gene>
    <name evidence="11" type="primary">hisD</name>
    <name evidence="18" type="ORF">GACE_1474</name>
</gene>
<dbReference type="FunFam" id="3.40.50.1980:FF:000001">
    <property type="entry name" value="Histidinol dehydrogenase"/>
    <property type="match status" value="1"/>
</dbReference>
<dbReference type="Pfam" id="PF00815">
    <property type="entry name" value="Histidinol_dh"/>
    <property type="match status" value="1"/>
</dbReference>
<keyword evidence="7 11" id="KW-0862">Zinc</keyword>
<keyword evidence="9 11" id="KW-0368">Histidine biosynthesis</keyword>
<keyword evidence="8 11" id="KW-0560">Oxidoreductase</keyword>
<dbReference type="InterPro" id="IPR001692">
    <property type="entry name" value="Histidinol_DH_CS"/>
</dbReference>
<feature type="binding site" evidence="11 16">
    <location>
        <position position="381"/>
    </location>
    <ligand>
        <name>Zn(2+)</name>
        <dbReference type="ChEBI" id="CHEBI:29105"/>
    </ligand>
</feature>
<dbReference type="GO" id="GO:0005737">
    <property type="term" value="C:cytoplasm"/>
    <property type="evidence" value="ECO:0007669"/>
    <property type="project" value="TreeGrafter"/>
</dbReference>
<dbReference type="GO" id="GO:0008270">
    <property type="term" value="F:zinc ion binding"/>
    <property type="evidence" value="ECO:0007669"/>
    <property type="project" value="UniProtKB-UniRule"/>
</dbReference>
<feature type="binding site" evidence="11 15">
    <location>
        <position position="376"/>
    </location>
    <ligand>
        <name>substrate</name>
    </ligand>
</feature>
<evidence type="ECO:0000256" key="11">
    <source>
        <dbReference type="HAMAP-Rule" id="MF_01024"/>
    </source>
</evidence>
<evidence type="ECO:0000256" key="14">
    <source>
        <dbReference type="PIRSR" id="PIRSR000099-2"/>
    </source>
</evidence>
<dbReference type="PANTHER" id="PTHR21256">
    <property type="entry name" value="HISTIDINOL DEHYDROGENASE HDH"/>
    <property type="match status" value="1"/>
</dbReference>
<evidence type="ECO:0000256" key="4">
    <source>
        <dbReference type="ARBA" id="ARBA00012965"/>
    </source>
</evidence>
<dbReference type="GO" id="GO:0004399">
    <property type="term" value="F:histidinol dehydrogenase activity"/>
    <property type="evidence" value="ECO:0007669"/>
    <property type="project" value="UniProtKB-UniRule"/>
</dbReference>
<evidence type="ECO:0000256" key="15">
    <source>
        <dbReference type="PIRSR" id="PIRSR000099-3"/>
    </source>
</evidence>
<dbReference type="Proteomes" id="UP000030624">
    <property type="component" value="Chromosome"/>
</dbReference>
<dbReference type="PRINTS" id="PR00083">
    <property type="entry name" value="HOLDHDRGNASE"/>
</dbReference>
<feature type="active site" description="Proton acceptor" evidence="11 13">
    <location>
        <position position="288"/>
    </location>
</feature>
<dbReference type="EC" id="1.1.1.23" evidence="4 11"/>
<dbReference type="UniPathway" id="UPA00031">
    <property type="reaction ID" value="UER00014"/>
</dbReference>
<dbReference type="PANTHER" id="PTHR21256:SF2">
    <property type="entry name" value="HISTIDINE BIOSYNTHESIS TRIFUNCTIONAL PROTEIN"/>
    <property type="match status" value="1"/>
</dbReference>
<feature type="binding site" evidence="11 15">
    <location>
        <position position="232"/>
    </location>
    <ligand>
        <name>substrate</name>
    </ligand>
</feature>
<dbReference type="GeneID" id="24798057"/>
<feature type="binding site" evidence="11 15">
    <location>
        <position position="322"/>
    </location>
    <ligand>
        <name>substrate</name>
    </ligand>
</feature>
<dbReference type="PIRSF" id="PIRSF000099">
    <property type="entry name" value="Histidinol_dh"/>
    <property type="match status" value="1"/>
</dbReference>
<keyword evidence="11 12" id="KW-0520">NAD</keyword>
<proteinExistence type="inferred from homology"/>
<dbReference type="SUPFAM" id="SSF53720">
    <property type="entry name" value="ALDH-like"/>
    <property type="match status" value="1"/>
</dbReference>
<reference evidence="18 19" key="1">
    <citation type="journal article" date="2015" name="Appl. Environ. Microbiol.">
        <title>The Geoglobus acetivorans genome: Fe(III) reduction, acetate utilization, autotrophic growth, and degradation of aromatic compounds in a hyperthermophilic archaeon.</title>
        <authorList>
            <person name="Mardanov A.V."/>
            <person name="Slododkina G.B."/>
            <person name="Slobodkin A.I."/>
            <person name="Beletsky A.V."/>
            <person name="Gavrilov S.N."/>
            <person name="Kublanov I.V."/>
            <person name="Bonch-Osmolovskaya E.A."/>
            <person name="Skryabin K.G."/>
            <person name="Ravin N.V."/>
        </authorList>
    </citation>
    <scope>NUCLEOTIDE SEQUENCE [LARGE SCALE GENOMIC DNA]</scope>
    <source>
        <strain evidence="18 19">SBH6</strain>
    </source>
</reference>
<sequence>MDEFIEKVKPIIEKVKNEGDKALIELTEKFDGVRIDRIAVTEDEIEEAYERVDDGLVDALELAKENIERFHYITMPDRDIRIDFGDMIMGKRYVPVERAGLYIPGGRASYPSTVLMSAVPANLAGVDEIVACTPPDSEGKVNPLTLVAMDICGIDEIYRVGGAQAIAAMAYGTETITRVEKIAGPGNIYVTAAKLIVSKDVSIDMPAGPSEVMILADESADAETVALECLAQLEHDPMARAFVATTSGKLAREVEGKVREVFPEGILKIKVFEKIGDAVEFANSIAPEHLVILTENHWQVFEKVRHAGSVFLGRYSPVAAGDYASGTNHILPTGGFARMYSGVSAETFMKSMTYQEISREGLEKLSTIISKIAKAEGLEWHAKSVEERLK</sequence>
<protein>
    <recommendedName>
        <fullName evidence="5 11">Histidinol dehydrogenase</fullName>
        <shortName evidence="11 12">HDH</shortName>
        <ecNumber evidence="4 11">1.1.1.23</ecNumber>
    </recommendedName>
</protein>
<dbReference type="Gene3D" id="3.40.50.1980">
    <property type="entry name" value="Nitrogenase molybdenum iron protein domain"/>
    <property type="match status" value="2"/>
</dbReference>
<evidence type="ECO:0000256" key="6">
    <source>
        <dbReference type="ARBA" id="ARBA00022723"/>
    </source>
</evidence>
<dbReference type="AlphaFoldDB" id="A0A0A7GHS7"/>
<dbReference type="CDD" id="cd06572">
    <property type="entry name" value="Histidinol_dh"/>
    <property type="match status" value="1"/>
</dbReference>
<evidence type="ECO:0000256" key="2">
    <source>
        <dbReference type="ARBA" id="ARBA00004940"/>
    </source>
</evidence>
<name>A0A0A7GHS7_GEOAI</name>
<dbReference type="EMBL" id="CP009552">
    <property type="protein sequence ID" value="AIY90512.1"/>
    <property type="molecule type" value="Genomic_DNA"/>
</dbReference>
<feature type="binding site" evidence="11 15">
    <location>
        <position position="289"/>
    </location>
    <ligand>
        <name>substrate</name>
    </ligand>
</feature>
<evidence type="ECO:0000256" key="10">
    <source>
        <dbReference type="ARBA" id="ARBA00049489"/>
    </source>
</evidence>
<evidence type="ECO:0000313" key="19">
    <source>
        <dbReference type="Proteomes" id="UP000030624"/>
    </source>
</evidence>
<feature type="binding site" evidence="11 14">
    <location>
        <position position="102"/>
    </location>
    <ligand>
        <name>NAD(+)</name>
        <dbReference type="ChEBI" id="CHEBI:57540"/>
    </ligand>
</feature>
<evidence type="ECO:0000256" key="16">
    <source>
        <dbReference type="PIRSR" id="PIRSR000099-4"/>
    </source>
</evidence>
<dbReference type="GO" id="GO:0051287">
    <property type="term" value="F:NAD binding"/>
    <property type="evidence" value="ECO:0007669"/>
    <property type="project" value="InterPro"/>
</dbReference>
<feature type="active site" description="Proton acceptor" evidence="11 13">
    <location>
        <position position="289"/>
    </location>
</feature>
<comment type="cofactor">
    <cofactor evidence="11 16">
        <name>Zn(2+)</name>
        <dbReference type="ChEBI" id="CHEBI:29105"/>
    </cofactor>
    <text evidence="11 16">Binds 1 zinc ion per subunit.</text>
</comment>
<evidence type="ECO:0000256" key="9">
    <source>
        <dbReference type="ARBA" id="ARBA00023102"/>
    </source>
</evidence>
<organism evidence="18 19">
    <name type="scientific">Geoglobus acetivorans</name>
    <dbReference type="NCBI Taxonomy" id="565033"/>
    <lineage>
        <taxon>Archaea</taxon>
        <taxon>Methanobacteriati</taxon>
        <taxon>Methanobacteriota</taxon>
        <taxon>Archaeoglobi</taxon>
        <taxon>Archaeoglobales</taxon>
        <taxon>Archaeoglobaceae</taxon>
        <taxon>Geoglobus</taxon>
    </lineage>
</organism>
<evidence type="ECO:0000256" key="1">
    <source>
        <dbReference type="ARBA" id="ARBA00003850"/>
    </source>
</evidence>
<feature type="binding site" evidence="11 14">
    <location>
        <position position="164"/>
    </location>
    <ligand>
        <name>NAD(+)</name>
        <dbReference type="ChEBI" id="CHEBI:57540"/>
    </ligand>
</feature>
<dbReference type="FunFam" id="3.40.50.1980:FF:000026">
    <property type="entry name" value="Histidinol dehydrogenase"/>
    <property type="match status" value="1"/>
</dbReference>
<comment type="similarity">
    <text evidence="3 11 12 17">Belongs to the histidinol dehydrogenase family.</text>
</comment>
<feature type="binding site" evidence="11 16">
    <location>
        <position position="235"/>
    </location>
    <ligand>
        <name>Zn(2+)</name>
        <dbReference type="ChEBI" id="CHEBI:29105"/>
    </ligand>
</feature>
<evidence type="ECO:0000256" key="5">
    <source>
        <dbReference type="ARBA" id="ARBA00016531"/>
    </source>
</evidence>
<evidence type="ECO:0000313" key="18">
    <source>
        <dbReference type="EMBL" id="AIY90512.1"/>
    </source>
</evidence>
<keyword evidence="6 11" id="KW-0479">Metal-binding</keyword>
<evidence type="ECO:0000256" key="13">
    <source>
        <dbReference type="PIRSR" id="PIRSR000099-1"/>
    </source>
</evidence>
<comment type="function">
    <text evidence="1 11 12">Catalyzes the sequential NAD-dependent oxidations of L-histidinol to L-histidinaldehyde and then to L-histidine.</text>
</comment>
<comment type="catalytic activity">
    <reaction evidence="10 11 12">
        <text>L-histidinol + 2 NAD(+) + H2O = L-histidine + 2 NADH + 3 H(+)</text>
        <dbReference type="Rhea" id="RHEA:20641"/>
        <dbReference type="ChEBI" id="CHEBI:15377"/>
        <dbReference type="ChEBI" id="CHEBI:15378"/>
        <dbReference type="ChEBI" id="CHEBI:57540"/>
        <dbReference type="ChEBI" id="CHEBI:57595"/>
        <dbReference type="ChEBI" id="CHEBI:57699"/>
        <dbReference type="ChEBI" id="CHEBI:57945"/>
        <dbReference type="EC" id="1.1.1.23"/>
    </reaction>
</comment>
<keyword evidence="11 12" id="KW-0028">Amino-acid biosynthesis</keyword>
<dbReference type="InterPro" id="IPR016161">
    <property type="entry name" value="Ald_DH/histidinol_DH"/>
</dbReference>
<dbReference type="RefSeq" id="WP_318249161.1">
    <property type="nucleotide sequence ID" value="NZ_CP009552.1"/>
</dbReference>
<dbReference type="KEGG" id="gac:GACE_1474"/>
<feature type="binding site" evidence="11 16">
    <location>
        <position position="232"/>
    </location>
    <ligand>
        <name>Zn(2+)</name>
        <dbReference type="ChEBI" id="CHEBI:29105"/>
    </ligand>
</feature>
<dbReference type="InterPro" id="IPR022695">
    <property type="entry name" value="Histidinol_DH_monofunct"/>
</dbReference>
<dbReference type="InterPro" id="IPR012131">
    <property type="entry name" value="Hstdl_DH"/>
</dbReference>
<evidence type="ECO:0000256" key="8">
    <source>
        <dbReference type="ARBA" id="ARBA00023002"/>
    </source>
</evidence>
<dbReference type="Gene3D" id="1.20.5.1300">
    <property type="match status" value="1"/>
</dbReference>
<dbReference type="HOGENOM" id="CLU_006732_3_0_2"/>
<evidence type="ECO:0000256" key="7">
    <source>
        <dbReference type="ARBA" id="ARBA00022833"/>
    </source>
</evidence>
<accession>A0A0A7GHS7</accession>
<dbReference type="STRING" id="565033.GACE_1474"/>
<dbReference type="NCBIfam" id="TIGR00069">
    <property type="entry name" value="hisD"/>
    <property type="match status" value="1"/>
</dbReference>
<feature type="binding site" evidence="11 15">
    <location>
        <position position="381"/>
    </location>
    <ligand>
        <name>substrate</name>
    </ligand>
</feature>
<dbReference type="eggNOG" id="arCOG04352">
    <property type="taxonomic scope" value="Archaea"/>
</dbReference>
<evidence type="ECO:0000256" key="12">
    <source>
        <dbReference type="PIRNR" id="PIRNR000099"/>
    </source>
</evidence>
<feature type="binding site" evidence="11 15">
    <location>
        <position position="235"/>
    </location>
    <ligand>
        <name>substrate</name>
    </ligand>
</feature>
<evidence type="ECO:0000256" key="3">
    <source>
        <dbReference type="ARBA" id="ARBA00010178"/>
    </source>
</evidence>
<dbReference type="HAMAP" id="MF_01024">
    <property type="entry name" value="HisD"/>
    <property type="match status" value="1"/>
</dbReference>
<feature type="binding site" evidence="11 15">
    <location>
        <position position="210"/>
    </location>
    <ligand>
        <name>substrate</name>
    </ligand>
</feature>
<dbReference type="GO" id="GO:0000105">
    <property type="term" value="P:L-histidine biosynthetic process"/>
    <property type="evidence" value="ECO:0007669"/>
    <property type="project" value="UniProtKB-UniRule"/>
</dbReference>
<dbReference type="PROSITE" id="PS00611">
    <property type="entry name" value="HISOL_DEHYDROGENASE"/>
    <property type="match status" value="1"/>
</dbReference>
<comment type="pathway">
    <text evidence="2 11 12">Amino-acid biosynthesis; L-histidine biosynthesis; L-histidine from 5-phospho-alpha-D-ribose 1-diphosphate: step 9/9.</text>
</comment>
<feature type="binding site" evidence="11 16">
    <location>
        <position position="322"/>
    </location>
    <ligand>
        <name>Zn(2+)</name>
        <dbReference type="ChEBI" id="CHEBI:29105"/>
    </ligand>
</feature>